<dbReference type="PANTHER" id="PTHR31949">
    <property type="entry name" value="GASTRIC MUCIN-LIKE PROTEIN"/>
    <property type="match status" value="1"/>
</dbReference>
<comment type="caution">
    <text evidence="2">The sequence shown here is derived from an EMBL/GenBank/DDBJ whole genome shotgun (WGS) entry which is preliminary data.</text>
</comment>
<dbReference type="AlphaFoldDB" id="A0AAN8VZB6"/>
<feature type="compositionally biased region" description="Polar residues" evidence="1">
    <location>
        <begin position="348"/>
        <end position="369"/>
    </location>
</feature>
<dbReference type="PANTHER" id="PTHR31949:SF20">
    <property type="entry name" value="OS01G0141900 PROTEIN"/>
    <property type="match status" value="1"/>
</dbReference>
<accession>A0AAN8VZB6</accession>
<feature type="region of interest" description="Disordered" evidence="1">
    <location>
        <begin position="388"/>
        <end position="416"/>
    </location>
</feature>
<evidence type="ECO:0000256" key="1">
    <source>
        <dbReference type="SAM" id="MobiDB-lite"/>
    </source>
</evidence>
<name>A0AAN8VZB6_9MAGN</name>
<dbReference type="GO" id="GO:0055028">
    <property type="term" value="C:cortical microtubule"/>
    <property type="evidence" value="ECO:0007669"/>
    <property type="project" value="TreeGrafter"/>
</dbReference>
<dbReference type="Proteomes" id="UP001370490">
    <property type="component" value="Unassembled WGS sequence"/>
</dbReference>
<proteinExistence type="predicted"/>
<gene>
    <name evidence="2" type="ORF">RJ641_028492</name>
</gene>
<organism evidence="2 3">
    <name type="scientific">Dillenia turbinata</name>
    <dbReference type="NCBI Taxonomy" id="194707"/>
    <lineage>
        <taxon>Eukaryota</taxon>
        <taxon>Viridiplantae</taxon>
        <taxon>Streptophyta</taxon>
        <taxon>Embryophyta</taxon>
        <taxon>Tracheophyta</taxon>
        <taxon>Spermatophyta</taxon>
        <taxon>Magnoliopsida</taxon>
        <taxon>eudicotyledons</taxon>
        <taxon>Gunneridae</taxon>
        <taxon>Pentapetalae</taxon>
        <taxon>Dilleniales</taxon>
        <taxon>Dilleniaceae</taxon>
        <taxon>Dillenia</taxon>
    </lineage>
</organism>
<feature type="compositionally biased region" description="Polar residues" evidence="1">
    <location>
        <begin position="464"/>
        <end position="489"/>
    </location>
</feature>
<feature type="compositionally biased region" description="Polar residues" evidence="1">
    <location>
        <begin position="256"/>
        <end position="269"/>
    </location>
</feature>
<evidence type="ECO:0000313" key="3">
    <source>
        <dbReference type="Proteomes" id="UP001370490"/>
    </source>
</evidence>
<reference evidence="2 3" key="1">
    <citation type="submission" date="2023-12" db="EMBL/GenBank/DDBJ databases">
        <title>A high-quality genome assembly for Dillenia turbinata (Dilleniales).</title>
        <authorList>
            <person name="Chanderbali A."/>
        </authorList>
    </citation>
    <scope>NUCLEOTIDE SEQUENCE [LARGE SCALE GENOMIC DNA]</scope>
    <source>
        <strain evidence="2">LSX21</strain>
        <tissue evidence="2">Leaf</tissue>
    </source>
</reference>
<sequence length="517" mass="55417">MVMNEKDEDLALFMELRRREKEKNSNNNANLFRNSADADPSFGSKVVSNFSMFKTAGRRAIDEFLNSENDKSDYDWLLTPPGTPLYPSMEMESQRTVMSQTGNANAYPSSIRSKLENHQIEPTSRITVSVRQPLVPSGLNSFNAPIRRPSTSGGRGSTASRPATPTGRPTLTASEMAKTLRPSTPTSRATLPSTKPAAPPTRSSTPTRSMARPSTPTSRPSATASTKSSSRPATPTRRPSTPSRTPSISAPPVRSESVTRSGPVTTKNPVPSHGISPTVKSRPWKPSEIPGFSLETPPNLRTTIPERPASASRGRPGAPTSRSSSVEPCPNGRSRRQSCSPTRGRAPISTSGSSAHPTSRGRSNGNENVSPVLIGTKMVDRVTNMRKLAPPKQDDHHSMINSSSGKSSSLDGSGFGRTLSKKSFDMAMRHMDIRRSMTGNLRPLMTNIPASSMYSVRSAPAKSRTVSVSDSPLATSSTASSEPSVNNHSGGIDGSEVEDDDFGSEKHHFSPASVYGK</sequence>
<dbReference type="GO" id="GO:0043622">
    <property type="term" value="P:cortical microtubule organization"/>
    <property type="evidence" value="ECO:0007669"/>
    <property type="project" value="TreeGrafter"/>
</dbReference>
<dbReference type="EMBL" id="JBAMMX010000004">
    <property type="protein sequence ID" value="KAK6943115.1"/>
    <property type="molecule type" value="Genomic_DNA"/>
</dbReference>
<feature type="compositionally biased region" description="Polar residues" evidence="1">
    <location>
        <begin position="181"/>
        <end position="191"/>
    </location>
</feature>
<feature type="compositionally biased region" description="Low complexity" evidence="1">
    <location>
        <begin position="192"/>
        <end position="252"/>
    </location>
</feature>
<keyword evidence="3" id="KW-1185">Reference proteome</keyword>
<feature type="region of interest" description="Disordered" evidence="1">
    <location>
        <begin position="131"/>
        <end position="372"/>
    </location>
</feature>
<protein>
    <submittedName>
        <fullName evidence="2">Uncharacterized protein</fullName>
    </submittedName>
</protein>
<feature type="compositionally biased region" description="Low complexity" evidence="1">
    <location>
        <begin position="147"/>
        <end position="163"/>
    </location>
</feature>
<feature type="region of interest" description="Disordered" evidence="1">
    <location>
        <begin position="458"/>
        <end position="517"/>
    </location>
</feature>
<feature type="compositionally biased region" description="Low complexity" evidence="1">
    <location>
        <begin position="399"/>
        <end position="412"/>
    </location>
</feature>
<evidence type="ECO:0000313" key="2">
    <source>
        <dbReference type="EMBL" id="KAK6943115.1"/>
    </source>
</evidence>